<dbReference type="GeneID" id="93649576"/>
<dbReference type="OrthoDB" id="272512at2759"/>
<reference evidence="3 4" key="1">
    <citation type="submission" date="2020-12" db="EMBL/GenBank/DDBJ databases">
        <title>Effect of drift, selection, and recombination on the evolution of hybrid genomes in Candida yeast pathogens.</title>
        <authorList>
            <person name="Mixao V."/>
            <person name="Ksiezopolska E."/>
            <person name="Saus E."/>
            <person name="Boekhout T."/>
            <person name="Gacser A."/>
            <person name="Gabaldon T."/>
        </authorList>
    </citation>
    <scope>NUCLEOTIDE SEQUENCE [LARGE SCALE GENOMIC DNA]</scope>
    <source>
        <strain evidence="3 4">BP57</strain>
    </source>
</reference>
<proteinExistence type="predicted"/>
<gene>
    <name evidence="3" type="ORF">I9W82_000947</name>
</gene>
<dbReference type="EMBL" id="JAEOAQ010000001">
    <property type="protein sequence ID" value="KAG5421854.1"/>
    <property type="molecule type" value="Genomic_DNA"/>
</dbReference>
<accession>A0A8H7ZJF4</accession>
<keyword evidence="2" id="KW-0472">Membrane</keyword>
<evidence type="ECO:0000313" key="4">
    <source>
        <dbReference type="Proteomes" id="UP000669133"/>
    </source>
</evidence>
<dbReference type="AlphaFoldDB" id="A0A8H7ZJF4"/>
<protein>
    <recommendedName>
        <fullName evidence="5">Phospholipid/glycerol acyltransferase domain-containing protein</fullName>
    </recommendedName>
</protein>
<keyword evidence="2" id="KW-1133">Transmembrane helix</keyword>
<evidence type="ECO:0000256" key="2">
    <source>
        <dbReference type="SAM" id="Phobius"/>
    </source>
</evidence>
<evidence type="ECO:0000256" key="1">
    <source>
        <dbReference type="SAM" id="MobiDB-lite"/>
    </source>
</evidence>
<feature type="region of interest" description="Disordered" evidence="1">
    <location>
        <begin position="15"/>
        <end position="36"/>
    </location>
</feature>
<name>A0A8H7ZJF4_9ASCO</name>
<feature type="transmembrane region" description="Helical" evidence="2">
    <location>
        <begin position="56"/>
        <end position="81"/>
    </location>
</feature>
<feature type="compositionally biased region" description="Polar residues" evidence="1">
    <location>
        <begin position="23"/>
        <end position="35"/>
    </location>
</feature>
<keyword evidence="4" id="KW-1185">Reference proteome</keyword>
<organism evidence="3 4">
    <name type="scientific">Candida metapsilosis</name>
    <dbReference type="NCBI Taxonomy" id="273372"/>
    <lineage>
        <taxon>Eukaryota</taxon>
        <taxon>Fungi</taxon>
        <taxon>Dikarya</taxon>
        <taxon>Ascomycota</taxon>
        <taxon>Saccharomycotina</taxon>
        <taxon>Pichiomycetes</taxon>
        <taxon>Debaryomycetaceae</taxon>
        <taxon>Candida/Lodderomyces clade</taxon>
        <taxon>Candida</taxon>
    </lineage>
</organism>
<sequence>MEKFSNWRDKATGISPFMPIPFPNSSSTKTNQSKRSSNNNTVNFNFINFSKCTYQFVLFVTKLLIFITKLPFFIIAATLYTLTGFHIFLKFIFTFLFGFNPIEYSVDGIKSSQTAKLQHFKPRRGDLIIANYSSPLDGYIIASIAQTTQIAILVPDKSGNLYQYTPWTLIDHCVNQIQGKPVVASADEVSKLKKNNIVVLLLEGTTSNNSALLPFIKLNDKYSTIWDDFNTVKSLVIKLYPSYFTLPIPNCSSLYYLYQLFTDFAKKYVKVKIYEFESTNGVGKLDLPKIRRSFELNSLNLINQDLSIDAKARFIDYYFNHGV</sequence>
<comment type="caution">
    <text evidence="3">The sequence shown here is derived from an EMBL/GenBank/DDBJ whole genome shotgun (WGS) entry which is preliminary data.</text>
</comment>
<keyword evidence="2" id="KW-0812">Transmembrane</keyword>
<evidence type="ECO:0008006" key="5">
    <source>
        <dbReference type="Google" id="ProtNLM"/>
    </source>
</evidence>
<evidence type="ECO:0000313" key="3">
    <source>
        <dbReference type="EMBL" id="KAG5421854.1"/>
    </source>
</evidence>
<dbReference type="RefSeq" id="XP_067550970.1">
    <property type="nucleotide sequence ID" value="XM_067695365.1"/>
</dbReference>
<dbReference type="Proteomes" id="UP000669133">
    <property type="component" value="Unassembled WGS sequence"/>
</dbReference>